<reference evidence="2" key="1">
    <citation type="journal article" date="2015" name="Nature">
        <title>Complex archaea that bridge the gap between prokaryotes and eukaryotes.</title>
        <authorList>
            <person name="Spang A."/>
            <person name="Saw J.H."/>
            <person name="Jorgensen S.L."/>
            <person name="Zaremba-Niedzwiedzka K."/>
            <person name="Martijn J."/>
            <person name="Lind A.E."/>
            <person name="van Eijk R."/>
            <person name="Schleper C."/>
            <person name="Guy L."/>
            <person name="Ettema T.J."/>
        </authorList>
    </citation>
    <scope>NUCLEOTIDE SEQUENCE</scope>
</reference>
<dbReference type="AlphaFoldDB" id="A0A0F9L801"/>
<name>A0A0F9L801_9ZZZZ</name>
<sequence length="256" mass="30340">MPYNKNNRGSVKKPERIDVAVVQWLNKQTGRYEKIERATGIVISEKVTPGPYKNFYLVTRRPRRRTVKPAAKSPINTTQKKIEKAVKKIRAKKKKMVKKPRKVNYLNNKDLLAEVIMSKGRDQMTDKLAHMLQTLCARYGRRGNFANYTYNEDMQAYAMMMLVRTWRSFKPEKSNNPFAFFTQCVKNSFIQFLNSEKRHRTLRDELMVNQGLNPSYTYQLEHEQRNEERKLELAENKENPLNAPKERKKDDELIEY</sequence>
<evidence type="ECO:0000256" key="1">
    <source>
        <dbReference type="SAM" id="MobiDB-lite"/>
    </source>
</evidence>
<organism evidence="2">
    <name type="scientific">marine sediment metagenome</name>
    <dbReference type="NCBI Taxonomy" id="412755"/>
    <lineage>
        <taxon>unclassified sequences</taxon>
        <taxon>metagenomes</taxon>
        <taxon>ecological metagenomes</taxon>
    </lineage>
</organism>
<proteinExistence type="predicted"/>
<feature type="region of interest" description="Disordered" evidence="1">
    <location>
        <begin position="221"/>
        <end position="256"/>
    </location>
</feature>
<gene>
    <name evidence="2" type="ORF">LCGC14_1233140</name>
</gene>
<protein>
    <submittedName>
        <fullName evidence="2">Uncharacterized protein</fullName>
    </submittedName>
</protein>
<accession>A0A0F9L801</accession>
<evidence type="ECO:0000313" key="2">
    <source>
        <dbReference type="EMBL" id="KKM90979.1"/>
    </source>
</evidence>
<dbReference type="EMBL" id="LAZR01006599">
    <property type="protein sequence ID" value="KKM90979.1"/>
    <property type="molecule type" value="Genomic_DNA"/>
</dbReference>
<comment type="caution">
    <text evidence="2">The sequence shown here is derived from an EMBL/GenBank/DDBJ whole genome shotgun (WGS) entry which is preliminary data.</text>
</comment>